<dbReference type="InterPro" id="IPR017452">
    <property type="entry name" value="GPCR_Rhodpsn_7TM"/>
</dbReference>
<evidence type="ECO:0000313" key="7">
    <source>
        <dbReference type="EMBL" id="TSL40950.1"/>
    </source>
</evidence>
<accession>A0A556TZ31</accession>
<evidence type="ECO:0000256" key="1">
    <source>
        <dbReference type="ARBA" id="ARBA00004370"/>
    </source>
</evidence>
<comment type="caution">
    <text evidence="7">The sequence shown here is derived from an EMBL/GenBank/DDBJ whole genome shotgun (WGS) entry which is preliminary data.</text>
</comment>
<keyword evidence="2 5" id="KW-0812">Transmembrane</keyword>
<keyword evidence="4 5" id="KW-0472">Membrane</keyword>
<protein>
    <submittedName>
        <fullName evidence="7">Adenosine receptor A2b</fullName>
    </submittedName>
</protein>
<feature type="transmembrane region" description="Helical" evidence="5">
    <location>
        <begin position="6"/>
        <end position="23"/>
    </location>
</feature>
<dbReference type="GO" id="GO:0016020">
    <property type="term" value="C:membrane"/>
    <property type="evidence" value="ECO:0007669"/>
    <property type="project" value="UniProtKB-SubCell"/>
</dbReference>
<keyword evidence="8" id="KW-1185">Reference proteome</keyword>
<comment type="subcellular location">
    <subcellularLocation>
        <location evidence="1">Membrane</location>
    </subcellularLocation>
</comment>
<gene>
    <name evidence="7" type="ORF">Baya_7029</name>
</gene>
<evidence type="ECO:0000313" key="8">
    <source>
        <dbReference type="Proteomes" id="UP000319801"/>
    </source>
</evidence>
<proteinExistence type="predicted"/>
<feature type="transmembrane region" description="Helical" evidence="5">
    <location>
        <begin position="119"/>
        <end position="140"/>
    </location>
</feature>
<dbReference type="OrthoDB" id="284782at2759"/>
<feature type="transmembrane region" description="Helical" evidence="5">
    <location>
        <begin position="76"/>
        <end position="98"/>
    </location>
</feature>
<feature type="transmembrane region" description="Helical" evidence="5">
    <location>
        <begin position="298"/>
        <end position="319"/>
    </location>
</feature>
<name>A0A556TZ31_BAGYA</name>
<reference evidence="7 8" key="1">
    <citation type="journal article" date="2019" name="Genome Biol. Evol.">
        <title>Whole-Genome Sequencing of the Giant Devil Catfish, Bagarius yarrelli.</title>
        <authorList>
            <person name="Jiang W."/>
            <person name="Lv Y."/>
            <person name="Cheng L."/>
            <person name="Yang K."/>
            <person name="Chao B."/>
            <person name="Wang X."/>
            <person name="Li Y."/>
            <person name="Pan X."/>
            <person name="You X."/>
            <person name="Zhang Y."/>
            <person name="Yang J."/>
            <person name="Li J."/>
            <person name="Zhang X."/>
            <person name="Liu S."/>
            <person name="Sun C."/>
            <person name="Yang J."/>
            <person name="Shi Q."/>
        </authorList>
    </citation>
    <scope>NUCLEOTIDE SEQUENCE [LARGE SCALE GENOMIC DNA]</scope>
    <source>
        <strain evidence="7">JWS20170419001</strain>
        <tissue evidence="7">Muscle</tissue>
    </source>
</reference>
<dbReference type="PROSITE" id="PS50262">
    <property type="entry name" value="G_PROTEIN_RECEP_F1_2"/>
    <property type="match status" value="1"/>
</dbReference>
<feature type="domain" description="G-protein coupled receptors family 1 profile" evidence="6">
    <location>
        <begin position="11"/>
        <end position="318"/>
    </location>
</feature>
<evidence type="ECO:0000256" key="5">
    <source>
        <dbReference type="SAM" id="Phobius"/>
    </source>
</evidence>
<organism evidence="7 8">
    <name type="scientific">Bagarius yarrelli</name>
    <name type="common">Goonch</name>
    <name type="synonym">Bagrus yarrelli</name>
    <dbReference type="NCBI Taxonomy" id="175774"/>
    <lineage>
        <taxon>Eukaryota</taxon>
        <taxon>Metazoa</taxon>
        <taxon>Chordata</taxon>
        <taxon>Craniata</taxon>
        <taxon>Vertebrata</taxon>
        <taxon>Euteleostomi</taxon>
        <taxon>Actinopterygii</taxon>
        <taxon>Neopterygii</taxon>
        <taxon>Teleostei</taxon>
        <taxon>Ostariophysi</taxon>
        <taxon>Siluriformes</taxon>
        <taxon>Sisoridae</taxon>
        <taxon>Sisorinae</taxon>
        <taxon>Bagarius</taxon>
    </lineage>
</organism>
<keyword evidence="7" id="KW-0675">Receptor</keyword>
<dbReference type="Proteomes" id="UP000319801">
    <property type="component" value="Unassembled WGS sequence"/>
</dbReference>
<sequence>MHQGWLLSMLQCVLSVSVIGMNVRLCMRLDLAHHVKSASSCLRLCLGWVGAIGGAMDIPVNMLLNLRSTQCLYTCIMLVCFPLLVRQFTMWLLLLLILNTHLHCRLGQRYADLITRRRMLFLMLLIWFCSVVTAFAQFIVSDSLDTWGTDGLGFIWPNQTTHKPHPKPPSVIGKYLPYGGFLSKFMVKDMNNFTYAEIHSSHWGICAHDTVLSPVFLFYVYDVAVFYIPLIILLGVFVDLSCVMSRQAVMSLSELQMKTSGWSQSLIPSLCLLVFLCLPIHTIHALQLFAPSSQWPLWANSLASILFQAYGLVPPIVFISSSEKATKCSEPLALKTTTSQLKSIPQTLLEFGSTEPKPKGKIWQGV</sequence>
<keyword evidence="3 5" id="KW-1133">Transmembrane helix</keyword>
<evidence type="ECO:0000256" key="3">
    <source>
        <dbReference type="ARBA" id="ARBA00022989"/>
    </source>
</evidence>
<dbReference type="AlphaFoldDB" id="A0A556TZ31"/>
<evidence type="ECO:0000259" key="6">
    <source>
        <dbReference type="PROSITE" id="PS50262"/>
    </source>
</evidence>
<feature type="transmembrane region" description="Helical" evidence="5">
    <location>
        <begin position="44"/>
        <end position="64"/>
    </location>
</feature>
<dbReference type="Gene3D" id="1.20.1070.10">
    <property type="entry name" value="Rhodopsin 7-helix transmembrane proteins"/>
    <property type="match status" value="1"/>
</dbReference>
<feature type="transmembrane region" description="Helical" evidence="5">
    <location>
        <begin position="266"/>
        <end position="286"/>
    </location>
</feature>
<evidence type="ECO:0000256" key="2">
    <source>
        <dbReference type="ARBA" id="ARBA00022692"/>
    </source>
</evidence>
<dbReference type="EMBL" id="VCAZ01000031">
    <property type="protein sequence ID" value="TSL40950.1"/>
    <property type="molecule type" value="Genomic_DNA"/>
</dbReference>
<evidence type="ECO:0000256" key="4">
    <source>
        <dbReference type="ARBA" id="ARBA00023136"/>
    </source>
</evidence>
<feature type="transmembrane region" description="Helical" evidence="5">
    <location>
        <begin position="224"/>
        <end position="245"/>
    </location>
</feature>